<protein>
    <submittedName>
        <fullName evidence="1">Uncharacterized protein</fullName>
    </submittedName>
</protein>
<proteinExistence type="predicted"/>
<organism evidence="1 2">
    <name type="scientific">Clostridium chromiireducens</name>
    <dbReference type="NCBI Taxonomy" id="225345"/>
    <lineage>
        <taxon>Bacteria</taxon>
        <taxon>Bacillati</taxon>
        <taxon>Bacillota</taxon>
        <taxon>Clostridia</taxon>
        <taxon>Eubacteriales</taxon>
        <taxon>Clostridiaceae</taxon>
        <taxon>Clostridium</taxon>
    </lineage>
</organism>
<comment type="caution">
    <text evidence="1">The sequence shown here is derived from an EMBL/GenBank/DDBJ whole genome shotgun (WGS) entry which is preliminary data.</text>
</comment>
<dbReference type="AlphaFoldDB" id="A0A964W1Y4"/>
<sequence>MSKLLVEDENVKSSKSSFAIYTNEQIKFEGKDISPAAFAYKMQSGFFQAIDIEIINAVYILKYSTSRQITTFLNSVKNIDIDQNIVTRRLTILNNSSVVGRYSFISDNRNYQTGLKCYVLRERGKRLLLQREYPCNWTIFNSVLVLESIKNYLARNNYILKVLKNKIIDFDNLKLNNDETIVGCNYTVNNFRHVAVSMRKTDSINNLKKTLIQFEKDYGSLNNKRIVIIGEDDLHLFDVFKNILLLIQKKEIDVKFLNIIIFTQDLRILEREIDSCFIIYKIVDKKAVLEDFKINEFIYDINN</sequence>
<dbReference type="RefSeq" id="WP_160358740.1">
    <property type="nucleotide sequence ID" value="NZ_WSRQ01000010.1"/>
</dbReference>
<evidence type="ECO:0000313" key="1">
    <source>
        <dbReference type="EMBL" id="MVX63640.1"/>
    </source>
</evidence>
<name>A0A964W1Y4_9CLOT</name>
<evidence type="ECO:0000313" key="2">
    <source>
        <dbReference type="Proteomes" id="UP000656077"/>
    </source>
</evidence>
<gene>
    <name evidence="1" type="ORF">GKZ28_08020</name>
</gene>
<dbReference type="Proteomes" id="UP000656077">
    <property type="component" value="Unassembled WGS sequence"/>
</dbReference>
<dbReference type="EMBL" id="WSRQ01000010">
    <property type="protein sequence ID" value="MVX63640.1"/>
    <property type="molecule type" value="Genomic_DNA"/>
</dbReference>
<accession>A0A964W1Y4</accession>
<reference evidence="1" key="1">
    <citation type="submission" date="2019-12" db="EMBL/GenBank/DDBJ databases">
        <title>Microbes associate with the intestines of laboratory mice.</title>
        <authorList>
            <person name="Navarre W."/>
            <person name="Wong E."/>
        </authorList>
    </citation>
    <scope>NUCLEOTIDE SEQUENCE</scope>
    <source>
        <strain evidence="1">NM79_F5</strain>
    </source>
</reference>